<organism evidence="1 2">
    <name type="scientific">Potamilus streckersoni</name>
    <dbReference type="NCBI Taxonomy" id="2493646"/>
    <lineage>
        <taxon>Eukaryota</taxon>
        <taxon>Metazoa</taxon>
        <taxon>Spiralia</taxon>
        <taxon>Lophotrochozoa</taxon>
        <taxon>Mollusca</taxon>
        <taxon>Bivalvia</taxon>
        <taxon>Autobranchia</taxon>
        <taxon>Heteroconchia</taxon>
        <taxon>Palaeoheterodonta</taxon>
        <taxon>Unionida</taxon>
        <taxon>Unionoidea</taxon>
        <taxon>Unionidae</taxon>
        <taxon>Ambleminae</taxon>
        <taxon>Lampsilini</taxon>
        <taxon>Potamilus</taxon>
    </lineage>
</organism>
<reference evidence="1" key="3">
    <citation type="submission" date="2023-05" db="EMBL/GenBank/DDBJ databases">
        <authorList>
            <person name="Smith C.H."/>
        </authorList>
    </citation>
    <scope>NUCLEOTIDE SEQUENCE</scope>
    <source>
        <strain evidence="1">CHS0354</strain>
        <tissue evidence="1">Mantle</tissue>
    </source>
</reference>
<reference evidence="1" key="2">
    <citation type="journal article" date="2021" name="Genome Biol. Evol.">
        <title>Developing a high-quality reference genome for a parasitic bivalve with doubly uniparental inheritance (Bivalvia: Unionida).</title>
        <authorList>
            <person name="Smith C.H."/>
        </authorList>
    </citation>
    <scope>NUCLEOTIDE SEQUENCE</scope>
    <source>
        <strain evidence="1">CHS0354</strain>
        <tissue evidence="1">Mantle</tissue>
    </source>
</reference>
<dbReference type="EMBL" id="JAEAOA010001951">
    <property type="protein sequence ID" value="KAK3585991.1"/>
    <property type="molecule type" value="Genomic_DNA"/>
</dbReference>
<dbReference type="Proteomes" id="UP001195483">
    <property type="component" value="Unassembled WGS sequence"/>
</dbReference>
<accession>A0AAE0VQ89</accession>
<proteinExistence type="predicted"/>
<reference evidence="1" key="1">
    <citation type="journal article" date="2021" name="Genome Biol. Evol.">
        <title>A High-Quality Reference Genome for a Parasitic Bivalve with Doubly Uniparental Inheritance (Bivalvia: Unionida).</title>
        <authorList>
            <person name="Smith C.H."/>
        </authorList>
    </citation>
    <scope>NUCLEOTIDE SEQUENCE</scope>
    <source>
        <strain evidence="1">CHS0354</strain>
    </source>
</reference>
<keyword evidence="2" id="KW-1185">Reference proteome</keyword>
<protein>
    <submittedName>
        <fullName evidence="1">Uncharacterized protein</fullName>
    </submittedName>
</protein>
<evidence type="ECO:0000313" key="2">
    <source>
        <dbReference type="Proteomes" id="UP001195483"/>
    </source>
</evidence>
<gene>
    <name evidence="1" type="ORF">CHS0354_033108</name>
</gene>
<sequence length="64" mass="7618">MTSYIVVEPNIADTYMQNSLQDARTWEMTGAANRRCYARCRTYITSMLIDNDRNIKYFKFSSKY</sequence>
<name>A0AAE0VQ89_9BIVA</name>
<dbReference type="AlphaFoldDB" id="A0AAE0VQ89"/>
<evidence type="ECO:0000313" key="1">
    <source>
        <dbReference type="EMBL" id="KAK3585991.1"/>
    </source>
</evidence>
<comment type="caution">
    <text evidence="1">The sequence shown here is derived from an EMBL/GenBank/DDBJ whole genome shotgun (WGS) entry which is preliminary data.</text>
</comment>